<dbReference type="InterPro" id="IPR039556">
    <property type="entry name" value="ICL/PEPM"/>
</dbReference>
<dbReference type="PROSITE" id="PS00161">
    <property type="entry name" value="ISOCITRATE_LYASE"/>
    <property type="match status" value="1"/>
</dbReference>
<dbReference type="PANTHER" id="PTHR42905:SF16">
    <property type="entry name" value="CARBOXYPHOSPHONOENOLPYRUVATE PHOSPHONOMUTASE-LIKE PROTEIN (AFU_ORTHOLOGUE AFUA_5G07230)"/>
    <property type="match status" value="1"/>
</dbReference>
<evidence type="ECO:0000313" key="1">
    <source>
        <dbReference type="EMBL" id="MFM0001193.1"/>
    </source>
</evidence>
<dbReference type="EMBL" id="JAQQEZ010000005">
    <property type="protein sequence ID" value="MFM0001193.1"/>
    <property type="molecule type" value="Genomic_DNA"/>
</dbReference>
<proteinExistence type="predicted"/>
<dbReference type="InterPro" id="IPR018523">
    <property type="entry name" value="Isocitrate_lyase_ph_CS"/>
</dbReference>
<evidence type="ECO:0000313" key="2">
    <source>
        <dbReference type="Proteomes" id="UP001629230"/>
    </source>
</evidence>
<keyword evidence="1" id="KW-0456">Lyase</keyword>
<dbReference type="Gene3D" id="3.20.20.60">
    <property type="entry name" value="Phosphoenolpyruvate-binding domains"/>
    <property type="match status" value="1"/>
</dbReference>
<comment type="caution">
    <text evidence="1">The sequence shown here is derived from an EMBL/GenBank/DDBJ whole genome shotgun (WGS) entry which is preliminary data.</text>
</comment>
<gene>
    <name evidence="1" type="ORF">PQR57_09205</name>
</gene>
<reference evidence="1 2" key="1">
    <citation type="journal article" date="2024" name="Chem. Sci.">
        <title>Discovery of megapolipeptins by genome mining of a Burkholderiales bacteria collection.</title>
        <authorList>
            <person name="Paulo B.S."/>
            <person name="Recchia M.J.J."/>
            <person name="Lee S."/>
            <person name="Fergusson C.H."/>
            <person name="Romanowski S.B."/>
            <person name="Hernandez A."/>
            <person name="Krull N."/>
            <person name="Liu D.Y."/>
            <person name="Cavanagh H."/>
            <person name="Bos A."/>
            <person name="Gray C.A."/>
            <person name="Murphy B.T."/>
            <person name="Linington R.G."/>
            <person name="Eustaquio A.S."/>
        </authorList>
    </citation>
    <scope>NUCLEOTIDE SEQUENCE [LARGE SCALE GENOMIC DNA]</scope>
    <source>
        <strain evidence="1 2">RL17-350-BIC-A</strain>
    </source>
</reference>
<organism evidence="1 2">
    <name type="scientific">Paraburkholderia dipogonis</name>
    <dbReference type="NCBI Taxonomy" id="1211383"/>
    <lineage>
        <taxon>Bacteria</taxon>
        <taxon>Pseudomonadati</taxon>
        <taxon>Pseudomonadota</taxon>
        <taxon>Betaproteobacteria</taxon>
        <taxon>Burkholderiales</taxon>
        <taxon>Burkholderiaceae</taxon>
        <taxon>Paraburkholderia</taxon>
    </lineage>
</organism>
<dbReference type="InterPro" id="IPR040442">
    <property type="entry name" value="Pyrv_kinase-like_dom_sf"/>
</dbReference>
<sequence length="317" mass="34345">MGSTKIQQMRALLNSGEIIISPGVYDGYSARVIEKMGFKAASTTGAGLANSRLSQPDIGIMTLTENVDACHWLARSVSLPLMADADTGYGNPVSVYHTVQLFEEAGVVGVNIEDQVSPKRCGHMRGKEVIDAREMAKKIEAAVKAKSDSGFVINARTDAIAVEGIDAAIERAKLYVAAGADMVYPDAIASEEQIKKFVDGVNAPVSINMGFGIRSRPTTPLIPVRRLQELGVKRVTVARMLPAAAIMGMMRALELFRDGAQNGTVHDRPDLLVGIDDITDLMGYPMIDKLETEFLLPEDIERKYGSSAANYVVREKR</sequence>
<dbReference type="GO" id="GO:0016829">
    <property type="term" value="F:lyase activity"/>
    <property type="evidence" value="ECO:0007669"/>
    <property type="project" value="UniProtKB-KW"/>
</dbReference>
<dbReference type="RefSeq" id="WP_132374409.1">
    <property type="nucleotide sequence ID" value="NZ_JAQQEZ010000005.1"/>
</dbReference>
<dbReference type="Proteomes" id="UP001629230">
    <property type="component" value="Unassembled WGS sequence"/>
</dbReference>
<dbReference type="PANTHER" id="PTHR42905">
    <property type="entry name" value="PHOSPHOENOLPYRUVATE CARBOXYLASE"/>
    <property type="match status" value="1"/>
</dbReference>
<keyword evidence="2" id="KW-1185">Reference proteome</keyword>
<accession>A0ABW9AMM5</accession>
<dbReference type="InterPro" id="IPR015813">
    <property type="entry name" value="Pyrv/PenolPyrv_kinase-like_dom"/>
</dbReference>
<dbReference type="SUPFAM" id="SSF51621">
    <property type="entry name" value="Phosphoenolpyruvate/pyruvate domain"/>
    <property type="match status" value="1"/>
</dbReference>
<dbReference type="CDD" id="cd00377">
    <property type="entry name" value="ICL_PEPM"/>
    <property type="match status" value="1"/>
</dbReference>
<name>A0ABW9AMM5_9BURK</name>
<dbReference type="Pfam" id="PF13714">
    <property type="entry name" value="PEP_mutase"/>
    <property type="match status" value="1"/>
</dbReference>
<protein>
    <submittedName>
        <fullName evidence="1">Isocitrate lyase/PEP mutase family protein</fullName>
    </submittedName>
</protein>